<dbReference type="AlphaFoldDB" id="A0AAJ0F713"/>
<proteinExistence type="predicted"/>
<name>A0AAJ0F713_9PEZI</name>
<gene>
    <name evidence="2" type="ORF">QBC47DRAFT_359968</name>
</gene>
<reference evidence="2" key="1">
    <citation type="submission" date="2023-06" db="EMBL/GenBank/DDBJ databases">
        <title>Genome-scale phylogeny and comparative genomics of the fungal order Sordariales.</title>
        <authorList>
            <consortium name="Lawrence Berkeley National Laboratory"/>
            <person name="Hensen N."/>
            <person name="Bonometti L."/>
            <person name="Westerberg I."/>
            <person name="Brannstrom I.O."/>
            <person name="Guillou S."/>
            <person name="Cros-Aarteil S."/>
            <person name="Calhoun S."/>
            <person name="Haridas S."/>
            <person name="Kuo A."/>
            <person name="Mondo S."/>
            <person name="Pangilinan J."/>
            <person name="Riley R."/>
            <person name="Labutti K."/>
            <person name="Andreopoulos B."/>
            <person name="Lipzen A."/>
            <person name="Chen C."/>
            <person name="Yanf M."/>
            <person name="Daum C."/>
            <person name="Ng V."/>
            <person name="Clum A."/>
            <person name="Steindorff A."/>
            <person name="Ohm R."/>
            <person name="Martin F."/>
            <person name="Silar P."/>
            <person name="Natvig D."/>
            <person name="Lalanne C."/>
            <person name="Gautier V."/>
            <person name="Ament-Velasquez S.L."/>
            <person name="Kruys A."/>
            <person name="Hutchinson M.I."/>
            <person name="Powell A.J."/>
            <person name="Barry K."/>
            <person name="Miller A.N."/>
            <person name="Grigoriev I.V."/>
            <person name="Debuchy R."/>
            <person name="Gladieux P."/>
            <person name="Thoren M.H."/>
            <person name="Johannesson H."/>
        </authorList>
    </citation>
    <scope>NUCLEOTIDE SEQUENCE</scope>
    <source>
        <strain evidence="2">PSN4</strain>
    </source>
</reference>
<dbReference type="Proteomes" id="UP001239445">
    <property type="component" value="Unassembled WGS sequence"/>
</dbReference>
<feature type="compositionally biased region" description="Polar residues" evidence="1">
    <location>
        <begin position="122"/>
        <end position="139"/>
    </location>
</feature>
<evidence type="ECO:0000313" key="2">
    <source>
        <dbReference type="EMBL" id="KAK1756267.1"/>
    </source>
</evidence>
<organism evidence="2 3">
    <name type="scientific">Echria macrotheca</name>
    <dbReference type="NCBI Taxonomy" id="438768"/>
    <lineage>
        <taxon>Eukaryota</taxon>
        <taxon>Fungi</taxon>
        <taxon>Dikarya</taxon>
        <taxon>Ascomycota</taxon>
        <taxon>Pezizomycotina</taxon>
        <taxon>Sordariomycetes</taxon>
        <taxon>Sordariomycetidae</taxon>
        <taxon>Sordariales</taxon>
        <taxon>Schizotheciaceae</taxon>
        <taxon>Echria</taxon>
    </lineage>
</organism>
<comment type="caution">
    <text evidence="2">The sequence shown here is derived from an EMBL/GenBank/DDBJ whole genome shotgun (WGS) entry which is preliminary data.</text>
</comment>
<sequence length="182" mass="19988">MAWRWQMVCLIDGLPLGQSVPSGPFLILSNSRFSVSSKNTVSLQSFHDDVNNRSAAAASCLGVDLGMANMFLCGGWYLSAKYRDRTFGGGELLCAAVVTAYWRAPLKMGRERTSAELGFDLSNGQPPKVDTSSLDNPSSAHHHRCSGDTDLGGVQFNRYCSRALQDLKVEIFLLWIKLRPIV</sequence>
<accession>A0AAJ0F713</accession>
<evidence type="ECO:0000313" key="3">
    <source>
        <dbReference type="Proteomes" id="UP001239445"/>
    </source>
</evidence>
<feature type="region of interest" description="Disordered" evidence="1">
    <location>
        <begin position="120"/>
        <end position="141"/>
    </location>
</feature>
<keyword evidence="3" id="KW-1185">Reference proteome</keyword>
<evidence type="ECO:0000256" key="1">
    <source>
        <dbReference type="SAM" id="MobiDB-lite"/>
    </source>
</evidence>
<protein>
    <submittedName>
        <fullName evidence="2">Uncharacterized protein</fullName>
    </submittedName>
</protein>
<dbReference type="EMBL" id="MU839832">
    <property type="protein sequence ID" value="KAK1756267.1"/>
    <property type="molecule type" value="Genomic_DNA"/>
</dbReference>